<accession>A0ABC8TJ95</accession>
<comment type="caution">
    <text evidence="3">The sequence shown here is derived from an EMBL/GenBank/DDBJ whole genome shotgun (WGS) entry which is preliminary data.</text>
</comment>
<keyword evidence="4" id="KW-1185">Reference proteome</keyword>
<sequence>MEAANDGHASKNSGQTMEKKGCPAKGEQAKSPEKHQTKKEVNEPRSEDELKMDDSPVMGLLTVNKSTSSVQEEIEGIEKKEVPSESTIKKAIQKRGAYFKANSEYVTVSSELLIDLPLIFILLFVGDILVATVCIYMKLYGYCPSLLWFREITMARVRRLLEEDLELNKNTLDPFKKLITEQVEKERYRHFLDGVDVTAHKLKKDFDFSGLGDQLEVGDPSPELFTGFWT</sequence>
<feature type="compositionally biased region" description="Basic and acidic residues" evidence="1">
    <location>
        <begin position="17"/>
        <end position="54"/>
    </location>
</feature>
<dbReference type="PANTHER" id="PTHR15410:SF2">
    <property type="entry name" value="HIRA-INTERACTING PROTEIN 3"/>
    <property type="match status" value="1"/>
</dbReference>
<evidence type="ECO:0000256" key="1">
    <source>
        <dbReference type="SAM" id="MobiDB-lite"/>
    </source>
</evidence>
<keyword evidence="2" id="KW-1133">Transmembrane helix</keyword>
<keyword evidence="2" id="KW-0472">Membrane</keyword>
<dbReference type="AlphaFoldDB" id="A0ABC8TJ95"/>
<dbReference type="InterPro" id="IPR037647">
    <property type="entry name" value="HIRIP3"/>
</dbReference>
<proteinExistence type="predicted"/>
<gene>
    <name evidence="3" type="ORF">ILEXP_LOCUS38478</name>
</gene>
<organism evidence="3 4">
    <name type="scientific">Ilex paraguariensis</name>
    <name type="common">yerba mate</name>
    <dbReference type="NCBI Taxonomy" id="185542"/>
    <lineage>
        <taxon>Eukaryota</taxon>
        <taxon>Viridiplantae</taxon>
        <taxon>Streptophyta</taxon>
        <taxon>Embryophyta</taxon>
        <taxon>Tracheophyta</taxon>
        <taxon>Spermatophyta</taxon>
        <taxon>Magnoliopsida</taxon>
        <taxon>eudicotyledons</taxon>
        <taxon>Gunneridae</taxon>
        <taxon>Pentapetalae</taxon>
        <taxon>asterids</taxon>
        <taxon>campanulids</taxon>
        <taxon>Aquifoliales</taxon>
        <taxon>Aquifoliaceae</taxon>
        <taxon>Ilex</taxon>
    </lineage>
</organism>
<protein>
    <recommendedName>
        <fullName evidence="5">Transmembrane protein</fullName>
    </recommendedName>
</protein>
<evidence type="ECO:0000256" key="2">
    <source>
        <dbReference type="SAM" id="Phobius"/>
    </source>
</evidence>
<reference evidence="3 4" key="1">
    <citation type="submission" date="2024-02" db="EMBL/GenBank/DDBJ databases">
        <authorList>
            <person name="Vignale AGUSTIN F."/>
            <person name="Sosa J E."/>
            <person name="Modenutti C."/>
        </authorList>
    </citation>
    <scope>NUCLEOTIDE SEQUENCE [LARGE SCALE GENOMIC DNA]</scope>
</reference>
<dbReference type="EMBL" id="CAUOFW020005214">
    <property type="protein sequence ID" value="CAK9169046.1"/>
    <property type="molecule type" value="Genomic_DNA"/>
</dbReference>
<name>A0ABC8TJ95_9AQUA</name>
<feature type="transmembrane region" description="Helical" evidence="2">
    <location>
        <begin position="118"/>
        <end position="140"/>
    </location>
</feature>
<evidence type="ECO:0000313" key="4">
    <source>
        <dbReference type="Proteomes" id="UP001642360"/>
    </source>
</evidence>
<evidence type="ECO:0008006" key="5">
    <source>
        <dbReference type="Google" id="ProtNLM"/>
    </source>
</evidence>
<dbReference type="Proteomes" id="UP001642360">
    <property type="component" value="Unassembled WGS sequence"/>
</dbReference>
<dbReference type="PANTHER" id="PTHR15410">
    <property type="entry name" value="HIRA-INTERACTING PROTEIN 3"/>
    <property type="match status" value="1"/>
</dbReference>
<keyword evidence="2" id="KW-0812">Transmembrane</keyword>
<feature type="region of interest" description="Disordered" evidence="1">
    <location>
        <begin position="1"/>
        <end position="56"/>
    </location>
</feature>
<evidence type="ECO:0000313" key="3">
    <source>
        <dbReference type="EMBL" id="CAK9169046.1"/>
    </source>
</evidence>